<evidence type="ECO:0000256" key="6">
    <source>
        <dbReference type="PROSITE-ProRule" id="PRU00169"/>
    </source>
</evidence>
<comment type="similarity">
    <text evidence="1">Belongs to the AfsR/DnrI/RedD regulatory family.</text>
</comment>
<gene>
    <name evidence="8" type="ORF">ACFQMJ_15475</name>
</gene>
<dbReference type="InterPro" id="IPR051677">
    <property type="entry name" value="AfsR-DnrI-RedD_regulator"/>
</dbReference>
<dbReference type="Pfam" id="PF03704">
    <property type="entry name" value="BTAD"/>
    <property type="match status" value="1"/>
</dbReference>
<dbReference type="SMART" id="SM00862">
    <property type="entry name" value="Trans_reg_C"/>
    <property type="match status" value="1"/>
</dbReference>
<dbReference type="Gene3D" id="3.40.50.2300">
    <property type="match status" value="1"/>
</dbReference>
<keyword evidence="2" id="KW-0902">Two-component regulatory system</keyword>
<dbReference type="InterPro" id="IPR005158">
    <property type="entry name" value="BTAD"/>
</dbReference>
<feature type="modified residue" description="4-aspartylphosphate" evidence="6">
    <location>
        <position position="54"/>
    </location>
</feature>
<evidence type="ECO:0000313" key="8">
    <source>
        <dbReference type="EMBL" id="MFC7149926.1"/>
    </source>
</evidence>
<dbReference type="Pfam" id="PF00486">
    <property type="entry name" value="Trans_reg_C"/>
    <property type="match status" value="1"/>
</dbReference>
<dbReference type="RefSeq" id="WP_378046412.1">
    <property type="nucleotide sequence ID" value="NZ_JBHMDN010000010.1"/>
</dbReference>
<proteinExistence type="inferred from homology"/>
<evidence type="ECO:0000259" key="7">
    <source>
        <dbReference type="PROSITE" id="PS50110"/>
    </source>
</evidence>
<dbReference type="EMBL" id="JBHTAI010000009">
    <property type="protein sequence ID" value="MFC7149926.1"/>
    <property type="molecule type" value="Genomic_DNA"/>
</dbReference>
<dbReference type="SMART" id="SM00448">
    <property type="entry name" value="REC"/>
    <property type="match status" value="1"/>
</dbReference>
<feature type="domain" description="Response regulatory" evidence="7">
    <location>
        <begin position="2"/>
        <end position="117"/>
    </location>
</feature>
<dbReference type="InterPro" id="IPR011006">
    <property type="entry name" value="CheY-like_superfamily"/>
</dbReference>
<dbReference type="Gene3D" id="1.10.10.10">
    <property type="entry name" value="Winged helix-like DNA-binding domain superfamily/Winged helix DNA-binding domain"/>
    <property type="match status" value="1"/>
</dbReference>
<dbReference type="SUPFAM" id="SSF48452">
    <property type="entry name" value="TPR-like"/>
    <property type="match status" value="1"/>
</dbReference>
<reference evidence="9" key="1">
    <citation type="journal article" date="2019" name="Int. J. Syst. Evol. Microbiol.">
        <title>The Global Catalogue of Microorganisms (GCM) 10K type strain sequencing project: providing services to taxonomists for standard genome sequencing and annotation.</title>
        <authorList>
            <consortium name="The Broad Institute Genomics Platform"/>
            <consortium name="The Broad Institute Genome Sequencing Center for Infectious Disease"/>
            <person name="Wu L."/>
            <person name="Ma J."/>
        </authorList>
    </citation>
    <scope>NUCLEOTIDE SEQUENCE [LARGE SCALE GENOMIC DNA]</scope>
    <source>
        <strain evidence="9">KCTC 12907</strain>
    </source>
</reference>
<dbReference type="Pfam" id="PF00072">
    <property type="entry name" value="Response_reg"/>
    <property type="match status" value="1"/>
</dbReference>
<comment type="caution">
    <text evidence="8">The sequence shown here is derived from an EMBL/GenBank/DDBJ whole genome shotgun (WGS) entry which is preliminary data.</text>
</comment>
<dbReference type="InterPro" id="IPR001789">
    <property type="entry name" value="Sig_transdc_resp-reg_receiver"/>
</dbReference>
<evidence type="ECO:0000313" key="9">
    <source>
        <dbReference type="Proteomes" id="UP001596378"/>
    </source>
</evidence>
<evidence type="ECO:0000256" key="5">
    <source>
        <dbReference type="ARBA" id="ARBA00023163"/>
    </source>
</evidence>
<dbReference type="SMART" id="SM01043">
    <property type="entry name" value="BTAD"/>
    <property type="match status" value="1"/>
</dbReference>
<dbReference type="Gene3D" id="1.25.40.10">
    <property type="entry name" value="Tetratricopeptide repeat domain"/>
    <property type="match status" value="1"/>
</dbReference>
<dbReference type="SUPFAM" id="SSF52172">
    <property type="entry name" value="CheY-like"/>
    <property type="match status" value="1"/>
</dbReference>
<dbReference type="InterPro" id="IPR011990">
    <property type="entry name" value="TPR-like_helical_dom_sf"/>
</dbReference>
<evidence type="ECO:0000256" key="4">
    <source>
        <dbReference type="ARBA" id="ARBA00023125"/>
    </source>
</evidence>
<dbReference type="Proteomes" id="UP001596378">
    <property type="component" value="Unassembled WGS sequence"/>
</dbReference>
<dbReference type="SUPFAM" id="SSF46894">
    <property type="entry name" value="C-terminal effector domain of the bipartite response regulators"/>
    <property type="match status" value="1"/>
</dbReference>
<evidence type="ECO:0000256" key="2">
    <source>
        <dbReference type="ARBA" id="ARBA00023012"/>
    </source>
</evidence>
<keyword evidence="3" id="KW-0805">Transcription regulation</keyword>
<keyword evidence="5" id="KW-0804">Transcription</keyword>
<keyword evidence="6" id="KW-0597">Phosphoprotein</keyword>
<dbReference type="PANTHER" id="PTHR35807:SF2">
    <property type="entry name" value="TRANSCRIPTIONAL ACTIVATOR DOMAIN"/>
    <property type="match status" value="1"/>
</dbReference>
<keyword evidence="4" id="KW-0238">DNA-binding</keyword>
<keyword evidence="9" id="KW-1185">Reference proteome</keyword>
<dbReference type="PANTHER" id="PTHR35807">
    <property type="entry name" value="TRANSCRIPTIONAL REGULATOR REDD-RELATED"/>
    <property type="match status" value="1"/>
</dbReference>
<dbReference type="PROSITE" id="PS50110">
    <property type="entry name" value="RESPONSE_REGULATORY"/>
    <property type="match status" value="1"/>
</dbReference>
<evidence type="ECO:0000256" key="1">
    <source>
        <dbReference type="ARBA" id="ARBA00005820"/>
    </source>
</evidence>
<evidence type="ECO:0000256" key="3">
    <source>
        <dbReference type="ARBA" id="ARBA00023015"/>
    </source>
</evidence>
<organism evidence="8 9">
    <name type="scientific">Cohnella cellulosilytica</name>
    <dbReference type="NCBI Taxonomy" id="986710"/>
    <lineage>
        <taxon>Bacteria</taxon>
        <taxon>Bacillati</taxon>
        <taxon>Bacillota</taxon>
        <taxon>Bacilli</taxon>
        <taxon>Bacillales</taxon>
        <taxon>Paenibacillaceae</taxon>
        <taxon>Cohnella</taxon>
    </lineage>
</organism>
<protein>
    <submittedName>
        <fullName evidence="8">Response regulator</fullName>
    </submittedName>
</protein>
<dbReference type="InterPro" id="IPR016032">
    <property type="entry name" value="Sig_transdc_resp-reg_C-effctor"/>
</dbReference>
<accession>A0ABW2FCM2</accession>
<dbReference type="InterPro" id="IPR001867">
    <property type="entry name" value="OmpR/PhoB-type_DNA-bd"/>
</dbReference>
<dbReference type="InterPro" id="IPR036388">
    <property type="entry name" value="WH-like_DNA-bd_sf"/>
</dbReference>
<sequence length="387" mass="44807">MRVVLVDDEPLALKRLRKVLLNELNELTIAAEYSNPYEALSGILEHRPDVVFLDIQMPRIDGLKLGKQIQAILPGIEIVFVTGYDQYAVKAFELYALDYVLKPVNAQRLRQTMERVGEKLAVKRARQAPAANASCVRCFGQLRFQHPGAEEQVPKWRTNKVQELFAYLLHHRNRPIGRSVLLELLWPEIEESKGVQHLYTAIYHIRKTLKACGMDGISIHTGEPENGYKLDLGDAGVDAEVWEDEVRRLGALDGNSAERYESVLDKYSGDYLEGYEYLWAEHERERLRLLWQLQMNKLGEFYERQGMPERAVGINRKIQQRCPDLEDTYFSLMKLYDVLGDQAGVEEQYWLLKEKMGRELDLPVSAEIADWYERWKTREEAAPAPNR</sequence>
<name>A0ABW2FCM2_9BACL</name>